<feature type="transmembrane region" description="Helical" evidence="6">
    <location>
        <begin position="6"/>
        <end position="29"/>
    </location>
</feature>
<dbReference type="AlphaFoldDB" id="A0A853DKK2"/>
<dbReference type="RefSeq" id="WP_179700558.1">
    <property type="nucleotide sequence ID" value="NZ_BAAAHA010000003.1"/>
</dbReference>
<comment type="caution">
    <text evidence="7">The sequence shown here is derived from an EMBL/GenBank/DDBJ whole genome shotgun (WGS) entry which is preliminary data.</text>
</comment>
<accession>A0A853DKK2</accession>
<dbReference type="GO" id="GO:0005886">
    <property type="term" value="C:plasma membrane"/>
    <property type="evidence" value="ECO:0007669"/>
    <property type="project" value="UniProtKB-SubCell"/>
</dbReference>
<proteinExistence type="predicted"/>
<gene>
    <name evidence="7" type="ORF">HNR14_001507</name>
</gene>
<name>A0A853DKK2_9MICO</name>
<evidence type="ECO:0000256" key="6">
    <source>
        <dbReference type="SAM" id="Phobius"/>
    </source>
</evidence>
<dbReference type="PANTHER" id="PTHR30086">
    <property type="entry name" value="ARGININE EXPORTER PROTEIN ARGO"/>
    <property type="match status" value="1"/>
</dbReference>
<comment type="subcellular location">
    <subcellularLocation>
        <location evidence="1">Cell membrane</location>
        <topology evidence="1">Multi-pass membrane protein</topology>
    </subcellularLocation>
</comment>
<dbReference type="InterPro" id="IPR001123">
    <property type="entry name" value="LeuE-type"/>
</dbReference>
<evidence type="ECO:0000313" key="8">
    <source>
        <dbReference type="Proteomes" id="UP000521075"/>
    </source>
</evidence>
<dbReference type="Proteomes" id="UP000521075">
    <property type="component" value="Unassembled WGS sequence"/>
</dbReference>
<protein>
    <submittedName>
        <fullName evidence="7">Threonine/homoserine/homoserine lactone efflux protein</fullName>
    </submittedName>
</protein>
<dbReference type="Pfam" id="PF01810">
    <property type="entry name" value="LysE"/>
    <property type="match status" value="1"/>
</dbReference>
<sequence length="211" mass="21951">MVPGPSLLAFALASVALIVIPGPSVLFVIGRSLALGRAGGLLSVLGNALGMLPLVIAVALGIGALVAQSVVVFTVIKLVGAAYLVYLGIQAIRHRRHTAVTHEEQPSRSPWRILGEGFLVGLTNPKSLVFFVAVLPQFVDYGAGGIPLQLFELGVVFLVLALLFDSVWALAAGTARQWFGRSPKRVERLGAAGGVMMIGLGGVLALTGTKH</sequence>
<dbReference type="EMBL" id="JACCHJ010000001">
    <property type="protein sequence ID" value="NYK09626.1"/>
    <property type="molecule type" value="Genomic_DNA"/>
</dbReference>
<keyword evidence="8" id="KW-1185">Reference proteome</keyword>
<dbReference type="PIRSF" id="PIRSF006324">
    <property type="entry name" value="LeuE"/>
    <property type="match status" value="1"/>
</dbReference>
<feature type="transmembrane region" description="Helical" evidence="6">
    <location>
        <begin position="113"/>
        <end position="134"/>
    </location>
</feature>
<evidence type="ECO:0000256" key="2">
    <source>
        <dbReference type="ARBA" id="ARBA00022475"/>
    </source>
</evidence>
<keyword evidence="4 6" id="KW-1133">Transmembrane helix</keyword>
<feature type="transmembrane region" description="Helical" evidence="6">
    <location>
        <begin position="189"/>
        <end position="208"/>
    </location>
</feature>
<feature type="transmembrane region" description="Helical" evidence="6">
    <location>
        <begin position="146"/>
        <end position="168"/>
    </location>
</feature>
<evidence type="ECO:0000256" key="1">
    <source>
        <dbReference type="ARBA" id="ARBA00004651"/>
    </source>
</evidence>
<reference evidence="7 8" key="1">
    <citation type="submission" date="2020-07" db="EMBL/GenBank/DDBJ databases">
        <title>Sequencing the genomes of 1000 actinobacteria strains.</title>
        <authorList>
            <person name="Klenk H.-P."/>
        </authorList>
    </citation>
    <scope>NUCLEOTIDE SEQUENCE [LARGE SCALE GENOMIC DNA]</scope>
    <source>
        <strain evidence="7 8">DSM 15166</strain>
    </source>
</reference>
<dbReference type="GO" id="GO:0015171">
    <property type="term" value="F:amino acid transmembrane transporter activity"/>
    <property type="evidence" value="ECO:0007669"/>
    <property type="project" value="TreeGrafter"/>
</dbReference>
<evidence type="ECO:0000256" key="5">
    <source>
        <dbReference type="ARBA" id="ARBA00023136"/>
    </source>
</evidence>
<keyword evidence="2" id="KW-1003">Cell membrane</keyword>
<feature type="transmembrane region" description="Helical" evidence="6">
    <location>
        <begin position="70"/>
        <end position="92"/>
    </location>
</feature>
<evidence type="ECO:0000256" key="4">
    <source>
        <dbReference type="ARBA" id="ARBA00022989"/>
    </source>
</evidence>
<evidence type="ECO:0000256" key="3">
    <source>
        <dbReference type="ARBA" id="ARBA00022692"/>
    </source>
</evidence>
<keyword evidence="5 6" id="KW-0472">Membrane</keyword>
<feature type="transmembrane region" description="Helical" evidence="6">
    <location>
        <begin position="41"/>
        <end position="64"/>
    </location>
</feature>
<evidence type="ECO:0000313" key="7">
    <source>
        <dbReference type="EMBL" id="NYK09626.1"/>
    </source>
</evidence>
<keyword evidence="3 6" id="KW-0812">Transmembrane</keyword>
<organism evidence="7 8">
    <name type="scientific">Leifsonia naganoensis</name>
    <dbReference type="NCBI Taxonomy" id="150025"/>
    <lineage>
        <taxon>Bacteria</taxon>
        <taxon>Bacillati</taxon>
        <taxon>Actinomycetota</taxon>
        <taxon>Actinomycetes</taxon>
        <taxon>Micrococcales</taxon>
        <taxon>Microbacteriaceae</taxon>
        <taxon>Leifsonia</taxon>
    </lineage>
</organism>
<dbReference type="PANTHER" id="PTHR30086:SF20">
    <property type="entry name" value="ARGININE EXPORTER PROTEIN ARGO-RELATED"/>
    <property type="match status" value="1"/>
</dbReference>